<accession>A0A0D6JR09</accession>
<feature type="transmembrane region" description="Helical" evidence="1">
    <location>
        <begin position="7"/>
        <end position="29"/>
    </location>
</feature>
<organism evidence="2 3">
    <name type="scientific">Haloferax massiliensis</name>
    <dbReference type="NCBI Taxonomy" id="1476858"/>
    <lineage>
        <taxon>Archaea</taxon>
        <taxon>Methanobacteriati</taxon>
        <taxon>Methanobacteriota</taxon>
        <taxon>Stenosarchaea group</taxon>
        <taxon>Halobacteria</taxon>
        <taxon>Halobacteriales</taxon>
        <taxon>Haloferacaceae</taxon>
        <taxon>Haloferax</taxon>
    </lineage>
</organism>
<name>A0A0D6JR09_9EURY</name>
<dbReference type="OrthoDB" id="205725at2157"/>
<protein>
    <recommendedName>
        <fullName evidence="4">Copper resistance protein D</fullName>
    </recommendedName>
</protein>
<sequence>MSAATTLLVRLVHLVGMALVLGGAAFAWATLRTAGPGRADAGGSTVPVGESTSLAATYEWVFWAAMGAMVVTGVGNLGALGPPGPSGRWGSILTVKLLAVTAFVLGSFVRTLVVFRLRRGDPTGSGRSLLAKGYGATAAALLVLVALAEVLAHG</sequence>
<dbReference type="AlphaFoldDB" id="A0A0D6JR09"/>
<keyword evidence="1" id="KW-0472">Membrane</keyword>
<dbReference type="EMBL" id="CSTE01000002">
    <property type="protein sequence ID" value="CQR50030.1"/>
    <property type="molecule type" value="Genomic_DNA"/>
</dbReference>
<keyword evidence="3" id="KW-1185">Reference proteome</keyword>
<feature type="transmembrane region" description="Helical" evidence="1">
    <location>
        <begin position="93"/>
        <end position="113"/>
    </location>
</feature>
<evidence type="ECO:0008006" key="4">
    <source>
        <dbReference type="Google" id="ProtNLM"/>
    </source>
</evidence>
<dbReference type="RefSeq" id="WP_089777931.1">
    <property type="nucleotide sequence ID" value="NZ_CABLRR010000002.1"/>
</dbReference>
<feature type="transmembrane region" description="Helical" evidence="1">
    <location>
        <begin position="60"/>
        <end position="81"/>
    </location>
</feature>
<keyword evidence="1" id="KW-0812">Transmembrane</keyword>
<proteinExistence type="predicted"/>
<feature type="transmembrane region" description="Helical" evidence="1">
    <location>
        <begin position="133"/>
        <end position="152"/>
    </location>
</feature>
<evidence type="ECO:0000313" key="3">
    <source>
        <dbReference type="Proteomes" id="UP000198902"/>
    </source>
</evidence>
<reference evidence="3" key="1">
    <citation type="submission" date="2015-03" db="EMBL/GenBank/DDBJ databases">
        <authorList>
            <person name="Urmite Genomes"/>
        </authorList>
    </citation>
    <scope>NUCLEOTIDE SEQUENCE [LARGE SCALE GENOMIC DNA]</scope>
    <source>
        <strain evidence="3">Arc-Hr</strain>
    </source>
</reference>
<gene>
    <name evidence="2" type="ORF">BN996_01506</name>
</gene>
<evidence type="ECO:0000313" key="2">
    <source>
        <dbReference type="EMBL" id="CQR50030.1"/>
    </source>
</evidence>
<dbReference type="Proteomes" id="UP000198902">
    <property type="component" value="Unassembled WGS sequence"/>
</dbReference>
<keyword evidence="1" id="KW-1133">Transmembrane helix</keyword>
<evidence type="ECO:0000256" key="1">
    <source>
        <dbReference type="SAM" id="Phobius"/>
    </source>
</evidence>